<dbReference type="SUPFAM" id="SSF54495">
    <property type="entry name" value="UBC-like"/>
    <property type="match status" value="1"/>
</dbReference>
<evidence type="ECO:0000256" key="11">
    <source>
        <dbReference type="RuleBase" id="RU362109"/>
    </source>
</evidence>
<organism evidence="13 14">
    <name type="scientific">Cryptolaemus montrouzieri</name>
    <dbReference type="NCBI Taxonomy" id="559131"/>
    <lineage>
        <taxon>Eukaryota</taxon>
        <taxon>Metazoa</taxon>
        <taxon>Ecdysozoa</taxon>
        <taxon>Arthropoda</taxon>
        <taxon>Hexapoda</taxon>
        <taxon>Insecta</taxon>
        <taxon>Pterygota</taxon>
        <taxon>Neoptera</taxon>
        <taxon>Endopterygota</taxon>
        <taxon>Coleoptera</taxon>
        <taxon>Polyphaga</taxon>
        <taxon>Cucujiformia</taxon>
        <taxon>Coccinelloidea</taxon>
        <taxon>Coccinellidae</taxon>
        <taxon>Scymninae</taxon>
        <taxon>Scymnini</taxon>
        <taxon>Cryptolaemus</taxon>
    </lineage>
</organism>
<evidence type="ECO:0000256" key="1">
    <source>
        <dbReference type="ARBA" id="ARBA00012486"/>
    </source>
</evidence>
<evidence type="ECO:0000256" key="7">
    <source>
        <dbReference type="ARBA" id="ARBA00076317"/>
    </source>
</evidence>
<dbReference type="GO" id="GO:0061631">
    <property type="term" value="F:ubiquitin conjugating enzyme activity"/>
    <property type="evidence" value="ECO:0007669"/>
    <property type="project" value="UniProtKB-EC"/>
</dbReference>
<accession>A0ABD2P168</accession>
<keyword evidence="3 11" id="KW-0547">Nucleotide-binding</keyword>
<dbReference type="SMART" id="SM00212">
    <property type="entry name" value="UBCc"/>
    <property type="match status" value="1"/>
</dbReference>
<evidence type="ECO:0000256" key="10">
    <source>
        <dbReference type="PROSITE-ProRule" id="PRU10133"/>
    </source>
</evidence>
<dbReference type="PROSITE" id="PS00183">
    <property type="entry name" value="UBC_1"/>
    <property type="match status" value="1"/>
</dbReference>
<evidence type="ECO:0000313" key="13">
    <source>
        <dbReference type="EMBL" id="KAL3284707.1"/>
    </source>
</evidence>
<dbReference type="EC" id="2.3.2.23" evidence="1"/>
<proteinExistence type="inferred from homology"/>
<dbReference type="InterPro" id="IPR000608">
    <property type="entry name" value="UBC"/>
</dbReference>
<evidence type="ECO:0000256" key="6">
    <source>
        <dbReference type="ARBA" id="ARBA00072440"/>
    </source>
</evidence>
<dbReference type="GO" id="GO:0005524">
    <property type="term" value="F:ATP binding"/>
    <property type="evidence" value="ECO:0007669"/>
    <property type="project" value="UniProtKB-UniRule"/>
</dbReference>
<reference evidence="13 14" key="1">
    <citation type="journal article" date="2021" name="BMC Biol.">
        <title>Horizontally acquired antibacterial genes associated with adaptive radiation of ladybird beetles.</title>
        <authorList>
            <person name="Li H.S."/>
            <person name="Tang X.F."/>
            <person name="Huang Y.H."/>
            <person name="Xu Z.Y."/>
            <person name="Chen M.L."/>
            <person name="Du X.Y."/>
            <person name="Qiu B.Y."/>
            <person name="Chen P.T."/>
            <person name="Zhang W."/>
            <person name="Slipinski A."/>
            <person name="Escalona H.E."/>
            <person name="Waterhouse R.M."/>
            <person name="Zwick A."/>
            <person name="Pang H."/>
        </authorList>
    </citation>
    <scope>NUCLEOTIDE SEQUENCE [LARGE SCALE GENOMIC DNA]</scope>
    <source>
        <strain evidence="13">SYSU2018</strain>
    </source>
</reference>
<dbReference type="InterPro" id="IPR016135">
    <property type="entry name" value="UBQ-conjugating_enzyme/RWD"/>
</dbReference>
<dbReference type="CDD" id="cd23805">
    <property type="entry name" value="UBCc_UBE2T"/>
    <property type="match status" value="1"/>
</dbReference>
<evidence type="ECO:0000256" key="9">
    <source>
        <dbReference type="ARBA" id="ARBA00082133"/>
    </source>
</evidence>
<dbReference type="InterPro" id="IPR023313">
    <property type="entry name" value="UBQ-conjugating_AS"/>
</dbReference>
<dbReference type="AlphaFoldDB" id="A0ABD2P168"/>
<evidence type="ECO:0000256" key="2">
    <source>
        <dbReference type="ARBA" id="ARBA00022679"/>
    </source>
</evidence>
<evidence type="ECO:0000259" key="12">
    <source>
        <dbReference type="PROSITE" id="PS50127"/>
    </source>
</evidence>
<keyword evidence="4 11" id="KW-0833">Ubl conjugation pathway</keyword>
<gene>
    <name evidence="13" type="ORF">HHI36_018856</name>
</gene>
<dbReference type="Pfam" id="PF00179">
    <property type="entry name" value="UQ_con"/>
    <property type="match status" value="1"/>
</dbReference>
<dbReference type="PANTHER" id="PTHR24068">
    <property type="entry name" value="UBIQUITIN-CONJUGATING ENZYME E2"/>
    <property type="match status" value="1"/>
</dbReference>
<name>A0ABD2P168_9CUCU</name>
<sequence>MQRQRITKELEKITNNPLTGIWLSPKEDDKFNFLQAQIIGPENTPYHNGVFNLEVHIPEKYPFAPPSIKFVTRIYHPNIDDNGRICLDLIKMPPAGNWRPTIGLQGLLIAIRMLLESPNPDDPLMGEIAQEYKHNYSEFFKKAQMLTEQYAKN</sequence>
<keyword evidence="5 11" id="KW-0067">ATP-binding</keyword>
<keyword evidence="14" id="KW-1185">Reference proteome</keyword>
<dbReference type="FunFam" id="3.10.110.10:FF:000041">
    <property type="entry name" value="Ubiquitin-conjugating enzyme E2 T"/>
    <property type="match status" value="1"/>
</dbReference>
<dbReference type="PROSITE" id="PS50127">
    <property type="entry name" value="UBC_2"/>
    <property type="match status" value="1"/>
</dbReference>
<dbReference type="Gene3D" id="3.10.110.10">
    <property type="entry name" value="Ubiquitin Conjugating Enzyme"/>
    <property type="match status" value="1"/>
</dbReference>
<protein>
    <recommendedName>
        <fullName evidence="6">Ubiquitin-conjugating enzyme E2 T</fullName>
        <ecNumber evidence="1">2.3.2.23</ecNumber>
    </recommendedName>
    <alternativeName>
        <fullName evidence="7">E2 ubiquitin-conjugating enzyme T</fullName>
    </alternativeName>
    <alternativeName>
        <fullName evidence="9">Ubiquitin carrier protein T</fullName>
    </alternativeName>
    <alternativeName>
        <fullName evidence="8">Ubiquitin-protein ligase T</fullName>
    </alternativeName>
</protein>
<comment type="caution">
    <text evidence="13">The sequence shown here is derived from an EMBL/GenBank/DDBJ whole genome shotgun (WGS) entry which is preliminary data.</text>
</comment>
<evidence type="ECO:0000256" key="8">
    <source>
        <dbReference type="ARBA" id="ARBA00077509"/>
    </source>
</evidence>
<evidence type="ECO:0000256" key="4">
    <source>
        <dbReference type="ARBA" id="ARBA00022786"/>
    </source>
</evidence>
<comment type="similarity">
    <text evidence="11">Belongs to the ubiquitin-conjugating enzyme family.</text>
</comment>
<dbReference type="Proteomes" id="UP001516400">
    <property type="component" value="Unassembled WGS sequence"/>
</dbReference>
<feature type="active site" description="Glycyl thioester intermediate" evidence="10">
    <location>
        <position position="86"/>
    </location>
</feature>
<evidence type="ECO:0000313" key="14">
    <source>
        <dbReference type="Proteomes" id="UP001516400"/>
    </source>
</evidence>
<keyword evidence="2" id="KW-0808">Transferase</keyword>
<feature type="domain" description="UBC core" evidence="12">
    <location>
        <begin position="1"/>
        <end position="152"/>
    </location>
</feature>
<evidence type="ECO:0000256" key="5">
    <source>
        <dbReference type="ARBA" id="ARBA00022840"/>
    </source>
</evidence>
<evidence type="ECO:0000256" key="3">
    <source>
        <dbReference type="ARBA" id="ARBA00022741"/>
    </source>
</evidence>
<dbReference type="EMBL" id="JABFTP020000165">
    <property type="protein sequence ID" value="KAL3284707.1"/>
    <property type="molecule type" value="Genomic_DNA"/>
</dbReference>